<name>A0A6A6Z8G5_9PEZI</name>
<evidence type="ECO:0000313" key="10">
    <source>
        <dbReference type="RefSeq" id="XP_033583973.1"/>
    </source>
</evidence>
<evidence type="ECO:0000259" key="7">
    <source>
        <dbReference type="Pfam" id="PF04082"/>
    </source>
</evidence>
<feature type="compositionally biased region" description="Polar residues" evidence="6">
    <location>
        <begin position="434"/>
        <end position="446"/>
    </location>
</feature>
<reference evidence="10" key="2">
    <citation type="submission" date="2020-04" db="EMBL/GenBank/DDBJ databases">
        <authorList>
            <consortium name="NCBI Genome Project"/>
        </authorList>
    </citation>
    <scope>NUCLEOTIDE SEQUENCE</scope>
    <source>
        <strain evidence="10">CBS 304.34</strain>
    </source>
</reference>
<gene>
    <name evidence="8 10" type="ORF">BDZ99DRAFT_456812</name>
</gene>
<proteinExistence type="predicted"/>
<dbReference type="PANTHER" id="PTHR47338:SF27">
    <property type="entry name" value="ZN(II)2CYS6 TRANSCRIPTION FACTOR (EUROFUNG)"/>
    <property type="match status" value="1"/>
</dbReference>
<evidence type="ECO:0000313" key="9">
    <source>
        <dbReference type="Proteomes" id="UP000504636"/>
    </source>
</evidence>
<sequence length="597" mass="66248">MAYALQLHRDLDYDPLGGENGERKKLSFIDREIRRRTMWACFLMDRFNSSGTERPLFVNEQFIQVQLPVREQLYIDEIPASTEALDGGVSTSNSEQLLDAKANMGVMAYLIRLVAIWGELIKYLNLGGIERETIPTWDPKSTFNCIKDRLRKFKETLPESLVHNEENLKSHAIEGSANQLLYMHILYYQSVLFLNRFARPSSSANGDNIRKLGRTSHLTESGAHTPNDIPQEFLAKAARNALEAAEQMSIVISASEDYNVVAPFVGYSAFFSSTIHIRGVFSKNPQLEAQSKKYLACNVKYLTKMKKYWGMFHYIAENLKDLYRQHADAVLRGSSAGNGKVPQEQIFQYGDWFDRYPHGVSNTDYEDPATKAKREPGTDAVLGQKSDLQSVEEFFASLSPPSRAEHQRKMAKKKKQNISTKDDAPPSIDATARLQPQPSPSQQTALQHPPQDLHQMHLQPDVVENFDPAYYASNPANASFPAPFSQIPGQPQPQSHAENIGLMSHAATANPLLPLDLSTFAGSSAPDLWNLDLGGMPNTGGMGSGFFPDQSMAWFMPFNMEPPTLGDDGVFVGDGWGFGGPQIGTGDVLDEGGGMGS</sequence>
<keyword evidence="5" id="KW-0539">Nucleus</keyword>
<dbReference type="GO" id="GO:0006351">
    <property type="term" value="P:DNA-templated transcription"/>
    <property type="evidence" value="ECO:0007669"/>
    <property type="project" value="InterPro"/>
</dbReference>
<evidence type="ECO:0000256" key="5">
    <source>
        <dbReference type="ARBA" id="ARBA00023242"/>
    </source>
</evidence>
<protein>
    <recommendedName>
        <fullName evidence="7">Xylanolytic transcriptional activator regulatory domain-containing protein</fullName>
    </recommendedName>
</protein>
<reference evidence="8 10" key="1">
    <citation type="journal article" date="2020" name="Stud. Mycol.">
        <title>101 Dothideomycetes genomes: a test case for predicting lifestyles and emergence of pathogens.</title>
        <authorList>
            <person name="Haridas S."/>
            <person name="Albert R."/>
            <person name="Binder M."/>
            <person name="Bloem J."/>
            <person name="Labutti K."/>
            <person name="Salamov A."/>
            <person name="Andreopoulos B."/>
            <person name="Baker S."/>
            <person name="Barry K."/>
            <person name="Bills G."/>
            <person name="Bluhm B."/>
            <person name="Cannon C."/>
            <person name="Castanera R."/>
            <person name="Culley D."/>
            <person name="Daum C."/>
            <person name="Ezra D."/>
            <person name="Gonzalez J."/>
            <person name="Henrissat B."/>
            <person name="Kuo A."/>
            <person name="Liang C."/>
            <person name="Lipzen A."/>
            <person name="Lutzoni F."/>
            <person name="Magnuson J."/>
            <person name="Mondo S."/>
            <person name="Nolan M."/>
            <person name="Ohm R."/>
            <person name="Pangilinan J."/>
            <person name="Park H.-J."/>
            <person name="Ramirez L."/>
            <person name="Alfaro M."/>
            <person name="Sun H."/>
            <person name="Tritt A."/>
            <person name="Yoshinaga Y."/>
            <person name="Zwiers L.-H."/>
            <person name="Turgeon B."/>
            <person name="Goodwin S."/>
            <person name="Spatafora J."/>
            <person name="Crous P."/>
            <person name="Grigoriev I."/>
        </authorList>
    </citation>
    <scope>NUCLEOTIDE SEQUENCE</scope>
    <source>
        <strain evidence="8 10">CBS 304.34</strain>
    </source>
</reference>
<dbReference type="InterPro" id="IPR050815">
    <property type="entry name" value="TF_fung"/>
</dbReference>
<feature type="domain" description="Xylanolytic transcriptional activator regulatory" evidence="7">
    <location>
        <begin position="1"/>
        <end position="80"/>
    </location>
</feature>
<keyword evidence="2" id="KW-0479">Metal-binding</keyword>
<evidence type="ECO:0000313" key="8">
    <source>
        <dbReference type="EMBL" id="KAF2817009.1"/>
    </source>
</evidence>
<dbReference type="EMBL" id="MU003692">
    <property type="protein sequence ID" value="KAF2817009.1"/>
    <property type="molecule type" value="Genomic_DNA"/>
</dbReference>
<dbReference type="GO" id="GO:0008270">
    <property type="term" value="F:zinc ion binding"/>
    <property type="evidence" value="ECO:0007669"/>
    <property type="project" value="InterPro"/>
</dbReference>
<dbReference type="GeneID" id="54459430"/>
<feature type="compositionally biased region" description="Basic and acidic residues" evidence="6">
    <location>
        <begin position="368"/>
        <end position="377"/>
    </location>
</feature>
<dbReference type="OrthoDB" id="39175at2759"/>
<comment type="subcellular location">
    <subcellularLocation>
        <location evidence="1">Nucleus</location>
    </subcellularLocation>
</comment>
<feature type="region of interest" description="Disordered" evidence="6">
    <location>
        <begin position="360"/>
        <end position="384"/>
    </location>
</feature>
<dbReference type="AlphaFoldDB" id="A0A6A6Z8G5"/>
<dbReference type="Proteomes" id="UP000504636">
    <property type="component" value="Unplaced"/>
</dbReference>
<dbReference type="GO" id="GO:0005634">
    <property type="term" value="C:nucleus"/>
    <property type="evidence" value="ECO:0007669"/>
    <property type="project" value="UniProtKB-SubCell"/>
</dbReference>
<dbReference type="GO" id="GO:0003677">
    <property type="term" value="F:DNA binding"/>
    <property type="evidence" value="ECO:0007669"/>
    <property type="project" value="InterPro"/>
</dbReference>
<reference evidence="10" key="3">
    <citation type="submission" date="2025-04" db="UniProtKB">
        <authorList>
            <consortium name="RefSeq"/>
        </authorList>
    </citation>
    <scope>IDENTIFICATION</scope>
    <source>
        <strain evidence="10">CBS 304.34</strain>
    </source>
</reference>
<dbReference type="InterPro" id="IPR007219">
    <property type="entry name" value="XnlR_reg_dom"/>
</dbReference>
<accession>A0A6A6Z8G5</accession>
<keyword evidence="9" id="KW-1185">Reference proteome</keyword>
<evidence type="ECO:0000256" key="3">
    <source>
        <dbReference type="ARBA" id="ARBA00023015"/>
    </source>
</evidence>
<evidence type="ECO:0000256" key="2">
    <source>
        <dbReference type="ARBA" id="ARBA00022723"/>
    </source>
</evidence>
<dbReference type="RefSeq" id="XP_033583973.1">
    <property type="nucleotide sequence ID" value="XM_033718537.1"/>
</dbReference>
<dbReference type="PANTHER" id="PTHR47338">
    <property type="entry name" value="ZN(II)2CYS6 TRANSCRIPTION FACTOR (EUROFUNG)-RELATED"/>
    <property type="match status" value="1"/>
</dbReference>
<keyword evidence="4" id="KW-0804">Transcription</keyword>
<dbReference type="CDD" id="cd12148">
    <property type="entry name" value="fungal_TF_MHR"/>
    <property type="match status" value="1"/>
</dbReference>
<dbReference type="GO" id="GO:0000981">
    <property type="term" value="F:DNA-binding transcription factor activity, RNA polymerase II-specific"/>
    <property type="evidence" value="ECO:0007669"/>
    <property type="project" value="InterPro"/>
</dbReference>
<organism evidence="8">
    <name type="scientific">Mytilinidion resinicola</name>
    <dbReference type="NCBI Taxonomy" id="574789"/>
    <lineage>
        <taxon>Eukaryota</taxon>
        <taxon>Fungi</taxon>
        <taxon>Dikarya</taxon>
        <taxon>Ascomycota</taxon>
        <taxon>Pezizomycotina</taxon>
        <taxon>Dothideomycetes</taxon>
        <taxon>Pleosporomycetidae</taxon>
        <taxon>Mytilinidiales</taxon>
        <taxon>Mytilinidiaceae</taxon>
        <taxon>Mytilinidion</taxon>
    </lineage>
</organism>
<evidence type="ECO:0000256" key="1">
    <source>
        <dbReference type="ARBA" id="ARBA00004123"/>
    </source>
</evidence>
<dbReference type="Pfam" id="PF04082">
    <property type="entry name" value="Fungal_trans"/>
    <property type="match status" value="1"/>
</dbReference>
<evidence type="ECO:0000256" key="4">
    <source>
        <dbReference type="ARBA" id="ARBA00023163"/>
    </source>
</evidence>
<keyword evidence="3" id="KW-0805">Transcription regulation</keyword>
<feature type="region of interest" description="Disordered" evidence="6">
    <location>
        <begin position="396"/>
        <end position="449"/>
    </location>
</feature>
<evidence type="ECO:0000256" key="6">
    <source>
        <dbReference type="SAM" id="MobiDB-lite"/>
    </source>
</evidence>